<feature type="compositionally biased region" description="Basic and acidic residues" evidence="2">
    <location>
        <begin position="218"/>
        <end position="227"/>
    </location>
</feature>
<keyword evidence="5" id="KW-1185">Reference proteome</keyword>
<name>A0AAP0NV45_9MAGN</name>
<dbReference type="CDD" id="cd09487">
    <property type="entry name" value="SAM_superfamily"/>
    <property type="match status" value="1"/>
</dbReference>
<dbReference type="AlphaFoldDB" id="A0AAP0NV45"/>
<dbReference type="Pfam" id="PF07647">
    <property type="entry name" value="SAM_2"/>
    <property type="match status" value="1"/>
</dbReference>
<evidence type="ECO:0000256" key="1">
    <source>
        <dbReference type="ARBA" id="ARBA00022737"/>
    </source>
</evidence>
<dbReference type="EMBL" id="JBBNAG010000007">
    <property type="protein sequence ID" value="KAK9120188.1"/>
    <property type="molecule type" value="Genomic_DNA"/>
</dbReference>
<dbReference type="InterPro" id="IPR013761">
    <property type="entry name" value="SAM/pointed_sf"/>
</dbReference>
<feature type="region of interest" description="Disordered" evidence="2">
    <location>
        <begin position="218"/>
        <end position="237"/>
    </location>
</feature>
<feature type="compositionally biased region" description="Polar residues" evidence="2">
    <location>
        <begin position="77"/>
        <end position="90"/>
    </location>
</feature>
<dbReference type="SUPFAM" id="SSF47769">
    <property type="entry name" value="SAM/Pointed domain"/>
    <property type="match status" value="1"/>
</dbReference>
<dbReference type="Proteomes" id="UP001419268">
    <property type="component" value="Unassembled WGS sequence"/>
</dbReference>
<evidence type="ECO:0000313" key="4">
    <source>
        <dbReference type="EMBL" id="KAK9120188.1"/>
    </source>
</evidence>
<comment type="caution">
    <text evidence="4">The sequence shown here is derived from an EMBL/GenBank/DDBJ whole genome shotgun (WGS) entry which is preliminary data.</text>
</comment>
<feature type="compositionally biased region" description="Basic and acidic residues" evidence="2">
    <location>
        <begin position="147"/>
        <end position="156"/>
    </location>
</feature>
<organism evidence="4 5">
    <name type="scientific">Stephania cephalantha</name>
    <dbReference type="NCBI Taxonomy" id="152367"/>
    <lineage>
        <taxon>Eukaryota</taxon>
        <taxon>Viridiplantae</taxon>
        <taxon>Streptophyta</taxon>
        <taxon>Embryophyta</taxon>
        <taxon>Tracheophyta</taxon>
        <taxon>Spermatophyta</taxon>
        <taxon>Magnoliopsida</taxon>
        <taxon>Ranunculales</taxon>
        <taxon>Menispermaceae</taxon>
        <taxon>Menispermoideae</taxon>
        <taxon>Cissampelideae</taxon>
        <taxon>Stephania</taxon>
    </lineage>
</organism>
<feature type="region of interest" description="Disordered" evidence="2">
    <location>
        <begin position="147"/>
        <end position="212"/>
    </location>
</feature>
<proteinExistence type="predicted"/>
<dbReference type="InterPro" id="IPR001660">
    <property type="entry name" value="SAM"/>
</dbReference>
<feature type="compositionally biased region" description="Polar residues" evidence="2">
    <location>
        <begin position="183"/>
        <end position="194"/>
    </location>
</feature>
<dbReference type="PANTHER" id="PTHR10627">
    <property type="entry name" value="SCP160"/>
    <property type="match status" value="1"/>
</dbReference>
<evidence type="ECO:0000259" key="3">
    <source>
        <dbReference type="PROSITE" id="PS50105"/>
    </source>
</evidence>
<dbReference type="PROSITE" id="PS50105">
    <property type="entry name" value="SAM_DOMAIN"/>
    <property type="match status" value="1"/>
</dbReference>
<reference evidence="4 5" key="1">
    <citation type="submission" date="2024-01" db="EMBL/GenBank/DDBJ databases">
        <title>Genome assemblies of Stephania.</title>
        <authorList>
            <person name="Yang L."/>
        </authorList>
    </citation>
    <scope>NUCLEOTIDE SEQUENCE [LARGE SCALE GENOMIC DNA]</scope>
    <source>
        <strain evidence="4">JXDWG</strain>
        <tissue evidence="4">Leaf</tissue>
    </source>
</reference>
<dbReference type="PANTHER" id="PTHR10627:SF69">
    <property type="entry name" value="PROTEIN BICAUDAL C"/>
    <property type="match status" value="1"/>
</dbReference>
<evidence type="ECO:0000313" key="5">
    <source>
        <dbReference type="Proteomes" id="UP001419268"/>
    </source>
</evidence>
<protein>
    <recommendedName>
        <fullName evidence="3">SAM domain-containing protein</fullName>
    </recommendedName>
</protein>
<feature type="compositionally biased region" description="Basic and acidic residues" evidence="2">
    <location>
        <begin position="196"/>
        <end position="205"/>
    </location>
</feature>
<keyword evidence="1" id="KW-0677">Repeat</keyword>
<feature type="region of interest" description="Disordered" evidence="2">
    <location>
        <begin position="1"/>
        <end position="107"/>
    </location>
</feature>
<evidence type="ECO:0000256" key="2">
    <source>
        <dbReference type="SAM" id="MobiDB-lite"/>
    </source>
</evidence>
<feature type="domain" description="SAM" evidence="3">
    <location>
        <begin position="262"/>
        <end position="322"/>
    </location>
</feature>
<sequence length="324" mass="35184">MAELQPLEGAINGGGAASLAATSSENPAGLTSKRQRRPSVRLGDIGDQPATLRSKQWSGELKAYRQSSHKEFVAATSKASKTRPLTNLSNGGDAAHETLDGEERNNASFDGNLDLAAMVSRKGKDFKAARRGGAKRARSNWVSRVDEGVEGEEKLSGGEGGEEWFRDFDGDDGSESPLKDHSSPVNSMENTAANSDRAHGNERDGGFVGQRRPIRARVSESRDHGGIELDGPSDTEGRDWKCGASVERNGVGERERYRPLDDGIRMWLNGLGLGRYYPVFEIHEVDEEVLPLLTLEDLKDMGINAVGSRRKLFCAIQKLAKGFS</sequence>
<gene>
    <name evidence="4" type="ORF">Scep_018281</name>
</gene>
<dbReference type="SMART" id="SM00454">
    <property type="entry name" value="SAM"/>
    <property type="match status" value="1"/>
</dbReference>
<dbReference type="Gene3D" id="1.10.150.50">
    <property type="entry name" value="Transcription Factor, Ets-1"/>
    <property type="match status" value="1"/>
</dbReference>
<accession>A0AAP0NV45</accession>
<feature type="compositionally biased region" description="Basic and acidic residues" evidence="2">
    <location>
        <begin position="94"/>
        <end position="105"/>
    </location>
</feature>